<feature type="region of interest" description="Disordered" evidence="1">
    <location>
        <begin position="1"/>
        <end position="33"/>
    </location>
</feature>
<feature type="region of interest" description="Disordered" evidence="1">
    <location>
        <begin position="47"/>
        <end position="116"/>
    </location>
</feature>
<organism evidence="2 3">
    <name type="scientific">Rhipicephalus microplus</name>
    <name type="common">Cattle tick</name>
    <name type="synonym">Boophilus microplus</name>
    <dbReference type="NCBI Taxonomy" id="6941"/>
    <lineage>
        <taxon>Eukaryota</taxon>
        <taxon>Metazoa</taxon>
        <taxon>Ecdysozoa</taxon>
        <taxon>Arthropoda</taxon>
        <taxon>Chelicerata</taxon>
        <taxon>Arachnida</taxon>
        <taxon>Acari</taxon>
        <taxon>Parasitiformes</taxon>
        <taxon>Ixodida</taxon>
        <taxon>Ixodoidea</taxon>
        <taxon>Ixodidae</taxon>
        <taxon>Rhipicephalinae</taxon>
        <taxon>Rhipicephalus</taxon>
        <taxon>Boophilus</taxon>
    </lineage>
</organism>
<dbReference type="EMBL" id="JABSTU010000002">
    <property type="protein sequence ID" value="KAH8036993.1"/>
    <property type="molecule type" value="Genomic_DNA"/>
</dbReference>
<comment type="caution">
    <text evidence="2">The sequence shown here is derived from an EMBL/GenBank/DDBJ whole genome shotgun (WGS) entry which is preliminary data.</text>
</comment>
<accession>A0A9J6ERH7</accession>
<protein>
    <submittedName>
        <fullName evidence="2">Uncharacterized protein</fullName>
    </submittedName>
</protein>
<keyword evidence="3" id="KW-1185">Reference proteome</keyword>
<proteinExistence type="predicted"/>
<reference evidence="2" key="2">
    <citation type="submission" date="2021-09" db="EMBL/GenBank/DDBJ databases">
        <authorList>
            <person name="Jia N."/>
            <person name="Wang J."/>
            <person name="Shi W."/>
            <person name="Du L."/>
            <person name="Sun Y."/>
            <person name="Zhan W."/>
            <person name="Jiang J."/>
            <person name="Wang Q."/>
            <person name="Zhang B."/>
            <person name="Ji P."/>
            <person name="Sakyi L.B."/>
            <person name="Cui X."/>
            <person name="Yuan T."/>
            <person name="Jiang B."/>
            <person name="Yang W."/>
            <person name="Lam T.T.-Y."/>
            <person name="Chang Q."/>
            <person name="Ding S."/>
            <person name="Wang X."/>
            <person name="Zhu J."/>
            <person name="Ruan X."/>
            <person name="Zhao L."/>
            <person name="Wei J."/>
            <person name="Que T."/>
            <person name="Du C."/>
            <person name="Cheng J."/>
            <person name="Dai P."/>
            <person name="Han X."/>
            <person name="Huang E."/>
            <person name="Gao Y."/>
            <person name="Liu J."/>
            <person name="Shao H."/>
            <person name="Ye R."/>
            <person name="Li L."/>
            <person name="Wei W."/>
            <person name="Wang X."/>
            <person name="Wang C."/>
            <person name="Huo Q."/>
            <person name="Li W."/>
            <person name="Guo W."/>
            <person name="Chen H."/>
            <person name="Chen S."/>
            <person name="Zhou L."/>
            <person name="Zhou L."/>
            <person name="Ni X."/>
            <person name="Tian J."/>
            <person name="Zhou Y."/>
            <person name="Sheng Y."/>
            <person name="Liu T."/>
            <person name="Pan Y."/>
            <person name="Xia L."/>
            <person name="Li J."/>
            <person name="Zhao F."/>
            <person name="Cao W."/>
        </authorList>
    </citation>
    <scope>NUCLEOTIDE SEQUENCE</scope>
    <source>
        <strain evidence="2">Rmic-2018</strain>
        <tissue evidence="2">Larvae</tissue>
    </source>
</reference>
<dbReference type="Proteomes" id="UP000821866">
    <property type="component" value="Chromosome 10"/>
</dbReference>
<dbReference type="AlphaFoldDB" id="A0A9J6ERH7"/>
<sequence length="267" mass="29088">MRELHGVRRPRRANQSAGATLKSEIARAQPSSLKSCERIKLVCRTDGRPERYQADGRSPKQVSQPPSLRPTQARHPRSSLRGKDPIPRSSLRLPTLAPPRTKNSLAPLRAPAPASAGPVPSLLMKLSCAFDERCVRWGGPHPRAQCEAKRARCIFCGTAHPATKPRCPRWQQERRTLEVRAKAERPISRRKALDAMRRSAPSARDATTRAGCSYAAAAGGAPSLVGSPPKNTPSAIEILEAALRAALDYLTAGCRIHQRCEEALAAQ</sequence>
<evidence type="ECO:0000313" key="2">
    <source>
        <dbReference type="EMBL" id="KAH8036993.1"/>
    </source>
</evidence>
<evidence type="ECO:0000256" key="1">
    <source>
        <dbReference type="SAM" id="MobiDB-lite"/>
    </source>
</evidence>
<feature type="compositionally biased region" description="Polar residues" evidence="1">
    <location>
        <begin position="60"/>
        <end position="70"/>
    </location>
</feature>
<reference evidence="2" key="1">
    <citation type="journal article" date="2020" name="Cell">
        <title>Large-Scale Comparative Analyses of Tick Genomes Elucidate Their Genetic Diversity and Vector Capacities.</title>
        <authorList>
            <consortium name="Tick Genome and Microbiome Consortium (TIGMIC)"/>
            <person name="Jia N."/>
            <person name="Wang J."/>
            <person name="Shi W."/>
            <person name="Du L."/>
            <person name="Sun Y."/>
            <person name="Zhan W."/>
            <person name="Jiang J.F."/>
            <person name="Wang Q."/>
            <person name="Zhang B."/>
            <person name="Ji P."/>
            <person name="Bell-Sakyi L."/>
            <person name="Cui X.M."/>
            <person name="Yuan T.T."/>
            <person name="Jiang B.G."/>
            <person name="Yang W.F."/>
            <person name="Lam T.T."/>
            <person name="Chang Q.C."/>
            <person name="Ding S.J."/>
            <person name="Wang X.J."/>
            <person name="Zhu J.G."/>
            <person name="Ruan X.D."/>
            <person name="Zhao L."/>
            <person name="Wei J.T."/>
            <person name="Ye R.Z."/>
            <person name="Que T.C."/>
            <person name="Du C.H."/>
            <person name="Zhou Y.H."/>
            <person name="Cheng J.X."/>
            <person name="Dai P.F."/>
            <person name="Guo W.B."/>
            <person name="Han X.H."/>
            <person name="Huang E.J."/>
            <person name="Li L.F."/>
            <person name="Wei W."/>
            <person name="Gao Y.C."/>
            <person name="Liu J.Z."/>
            <person name="Shao H.Z."/>
            <person name="Wang X."/>
            <person name="Wang C.C."/>
            <person name="Yang T.C."/>
            <person name="Huo Q.B."/>
            <person name="Li W."/>
            <person name="Chen H.Y."/>
            <person name="Chen S.E."/>
            <person name="Zhou L.G."/>
            <person name="Ni X.B."/>
            <person name="Tian J.H."/>
            <person name="Sheng Y."/>
            <person name="Liu T."/>
            <person name="Pan Y.S."/>
            <person name="Xia L.Y."/>
            <person name="Li J."/>
            <person name="Zhao F."/>
            <person name="Cao W.C."/>
        </authorList>
    </citation>
    <scope>NUCLEOTIDE SEQUENCE</scope>
    <source>
        <strain evidence="2">Rmic-2018</strain>
    </source>
</reference>
<evidence type="ECO:0000313" key="3">
    <source>
        <dbReference type="Proteomes" id="UP000821866"/>
    </source>
</evidence>
<feature type="compositionally biased region" description="Low complexity" evidence="1">
    <location>
        <begin position="104"/>
        <end position="116"/>
    </location>
</feature>
<feature type="compositionally biased region" description="Basic and acidic residues" evidence="1">
    <location>
        <begin position="47"/>
        <end position="58"/>
    </location>
</feature>
<name>A0A9J6ERH7_RHIMP</name>
<gene>
    <name evidence="2" type="ORF">HPB51_008041</name>
</gene>